<dbReference type="InterPro" id="IPR058031">
    <property type="entry name" value="AAA_lid_NorR"/>
</dbReference>
<dbReference type="EMBL" id="FMSV02000531">
    <property type="protein sequence ID" value="SEH07487.1"/>
    <property type="molecule type" value="Genomic_DNA"/>
</dbReference>
<dbReference type="InterPro" id="IPR002197">
    <property type="entry name" value="HTH_Fis"/>
</dbReference>
<dbReference type="Gene3D" id="1.10.10.60">
    <property type="entry name" value="Homeodomain-like"/>
    <property type="match status" value="1"/>
</dbReference>
<dbReference type="FunFam" id="1.10.8.60:FF:000120">
    <property type="entry name" value="Sigma-54-dependent Fis family transcriptional regulator"/>
    <property type="match status" value="1"/>
</dbReference>
<dbReference type="CDD" id="cd17572">
    <property type="entry name" value="REC_NtrC1-like"/>
    <property type="match status" value="1"/>
</dbReference>
<dbReference type="AlphaFoldDB" id="A0A1H6FBN5"/>
<keyword evidence="5" id="KW-0805">Transcription regulation</keyword>
<dbReference type="PANTHER" id="PTHR32071:SF117">
    <property type="entry name" value="PTS-DEPENDENT DIHYDROXYACETONE KINASE OPERON REGULATORY PROTEIN-RELATED"/>
    <property type="match status" value="1"/>
</dbReference>
<keyword evidence="7" id="KW-0804">Transcription</keyword>
<dbReference type="InterPro" id="IPR003593">
    <property type="entry name" value="AAA+_ATPase"/>
</dbReference>
<dbReference type="SMART" id="SM00448">
    <property type="entry name" value="REC"/>
    <property type="match status" value="1"/>
</dbReference>
<dbReference type="CDD" id="cd00009">
    <property type="entry name" value="AAA"/>
    <property type="match status" value="1"/>
</dbReference>
<reference evidence="11 12" key="1">
    <citation type="submission" date="2016-10" db="EMBL/GenBank/DDBJ databases">
        <authorList>
            <person name="de Groot N.N."/>
        </authorList>
    </citation>
    <scope>NUCLEOTIDE SEQUENCE [LARGE SCALE GENOMIC DNA]</scope>
    <source>
        <strain evidence="11">MBHS1</strain>
    </source>
</reference>
<evidence type="ECO:0000256" key="1">
    <source>
        <dbReference type="ARBA" id="ARBA00022553"/>
    </source>
</evidence>
<evidence type="ECO:0000256" key="3">
    <source>
        <dbReference type="ARBA" id="ARBA00022840"/>
    </source>
</evidence>
<dbReference type="PROSITE" id="PS50045">
    <property type="entry name" value="SIGMA54_INTERACT_4"/>
    <property type="match status" value="1"/>
</dbReference>
<dbReference type="Gene3D" id="3.40.50.2300">
    <property type="match status" value="1"/>
</dbReference>
<evidence type="ECO:0000313" key="12">
    <source>
        <dbReference type="Proteomes" id="UP000236724"/>
    </source>
</evidence>
<organism evidence="11 12">
    <name type="scientific">Candidatus Venteria ishoeyi</name>
    <dbReference type="NCBI Taxonomy" id="1899563"/>
    <lineage>
        <taxon>Bacteria</taxon>
        <taxon>Pseudomonadati</taxon>
        <taxon>Pseudomonadota</taxon>
        <taxon>Gammaproteobacteria</taxon>
        <taxon>Thiotrichales</taxon>
        <taxon>Thiotrichaceae</taxon>
        <taxon>Venteria</taxon>
    </lineage>
</organism>
<dbReference type="InterPro" id="IPR027417">
    <property type="entry name" value="P-loop_NTPase"/>
</dbReference>
<dbReference type="Gene3D" id="1.10.8.60">
    <property type="match status" value="1"/>
</dbReference>
<evidence type="ECO:0000313" key="11">
    <source>
        <dbReference type="EMBL" id="SEH07487.1"/>
    </source>
</evidence>
<evidence type="ECO:0000256" key="2">
    <source>
        <dbReference type="ARBA" id="ARBA00022741"/>
    </source>
</evidence>
<dbReference type="Pfam" id="PF00072">
    <property type="entry name" value="Response_reg"/>
    <property type="match status" value="1"/>
</dbReference>
<dbReference type="SUPFAM" id="SSF52172">
    <property type="entry name" value="CheY-like"/>
    <property type="match status" value="1"/>
</dbReference>
<feature type="domain" description="Sigma-54 factor interaction" evidence="9">
    <location>
        <begin position="151"/>
        <end position="380"/>
    </location>
</feature>
<gene>
    <name evidence="11" type="primary">luxO_2</name>
    <name evidence="11" type="ORF">MBHS_03362</name>
</gene>
<evidence type="ECO:0000256" key="6">
    <source>
        <dbReference type="ARBA" id="ARBA00023125"/>
    </source>
</evidence>
<evidence type="ECO:0000259" key="9">
    <source>
        <dbReference type="PROSITE" id="PS50045"/>
    </source>
</evidence>
<dbReference type="Pfam" id="PF25601">
    <property type="entry name" value="AAA_lid_14"/>
    <property type="match status" value="1"/>
</dbReference>
<accession>A0A1H6FBN5</accession>
<keyword evidence="12" id="KW-1185">Reference proteome</keyword>
<protein>
    <submittedName>
        <fullName evidence="11">Regulatory protein LuxO</fullName>
    </submittedName>
</protein>
<dbReference type="InterPro" id="IPR025943">
    <property type="entry name" value="Sigma_54_int_dom_ATP-bd_2"/>
</dbReference>
<feature type="modified residue" description="4-aspartylphosphate" evidence="8">
    <location>
        <position position="63"/>
    </location>
</feature>
<dbReference type="GO" id="GO:0043565">
    <property type="term" value="F:sequence-specific DNA binding"/>
    <property type="evidence" value="ECO:0007669"/>
    <property type="project" value="InterPro"/>
</dbReference>
<dbReference type="GO" id="GO:0006355">
    <property type="term" value="P:regulation of DNA-templated transcription"/>
    <property type="evidence" value="ECO:0007669"/>
    <property type="project" value="InterPro"/>
</dbReference>
<evidence type="ECO:0000259" key="10">
    <source>
        <dbReference type="PROSITE" id="PS50110"/>
    </source>
</evidence>
<evidence type="ECO:0000256" key="4">
    <source>
        <dbReference type="ARBA" id="ARBA00023012"/>
    </source>
</evidence>
<dbReference type="Proteomes" id="UP000236724">
    <property type="component" value="Unassembled WGS sequence"/>
</dbReference>
<dbReference type="RefSeq" id="WP_286019458.1">
    <property type="nucleotide sequence ID" value="NZ_FMSV02000531.1"/>
</dbReference>
<dbReference type="Pfam" id="PF02954">
    <property type="entry name" value="HTH_8"/>
    <property type="match status" value="1"/>
</dbReference>
<dbReference type="PANTHER" id="PTHR32071">
    <property type="entry name" value="TRANSCRIPTIONAL REGULATORY PROTEIN"/>
    <property type="match status" value="1"/>
</dbReference>
<dbReference type="Gene3D" id="3.40.50.300">
    <property type="entry name" value="P-loop containing nucleotide triphosphate hydrolases"/>
    <property type="match status" value="1"/>
</dbReference>
<dbReference type="SUPFAM" id="SSF46689">
    <property type="entry name" value="Homeodomain-like"/>
    <property type="match status" value="1"/>
</dbReference>
<dbReference type="SMART" id="SM00382">
    <property type="entry name" value="AAA"/>
    <property type="match status" value="1"/>
</dbReference>
<dbReference type="InterPro" id="IPR011006">
    <property type="entry name" value="CheY-like_superfamily"/>
</dbReference>
<keyword evidence="6" id="KW-0238">DNA-binding</keyword>
<dbReference type="FunFam" id="3.40.50.300:FF:000006">
    <property type="entry name" value="DNA-binding transcriptional regulator NtrC"/>
    <property type="match status" value="1"/>
</dbReference>
<sequence>MSAQISEGMRQQNQILIVEDSPTLAILYQEYLRPEPVTVTLLNNGSEALQQLQKQPPHAMILDLYLPDMNGMEILHYVIQKRIPTAVVVVTGHGSVDIAVEAMRTGAFDFLEKPFTPERLLVTVRNALERQHLSNLVQTYKQTKRNHFHGFIGTSPVIHGIYHMIESAAPSRATVFITGESGTGKELCAEAIHDESERRKKPFVALNCAAIPHDLMESEIFGHVKGAFTGAHNTRQGAAGRADKGTLFLDEVCEMDLDLQSKLLRFIQSGSYQVVGSNELKKVDIRFICATNRNPLEEVQAGRFREDLYYRLHVIPIALPALAQRDKDVLQIAQYFLRDYSQEEGKKFLHLSPEVELIFLQYGWPGNVRQLQNVIRNIVVLNDASEVTLAMLPSPLDQAHLAQQLSPQPGTPLNHSNGKHPVLNFQAGAEGNNMPLIRRMEDVERETIEQAIALCEGNVPKAAVALGISASTIYRKKQLWETKR</sequence>
<name>A0A1H6FBN5_9GAMM</name>
<dbReference type="GO" id="GO:0000160">
    <property type="term" value="P:phosphorelay signal transduction system"/>
    <property type="evidence" value="ECO:0007669"/>
    <property type="project" value="UniProtKB-KW"/>
</dbReference>
<dbReference type="GO" id="GO:0005524">
    <property type="term" value="F:ATP binding"/>
    <property type="evidence" value="ECO:0007669"/>
    <property type="project" value="UniProtKB-KW"/>
</dbReference>
<keyword evidence="3" id="KW-0067">ATP-binding</keyword>
<keyword evidence="1 8" id="KW-0597">Phosphoprotein</keyword>
<dbReference type="SUPFAM" id="SSF52540">
    <property type="entry name" value="P-loop containing nucleoside triphosphate hydrolases"/>
    <property type="match status" value="1"/>
</dbReference>
<evidence type="ECO:0000256" key="8">
    <source>
        <dbReference type="PROSITE-ProRule" id="PRU00169"/>
    </source>
</evidence>
<evidence type="ECO:0000256" key="5">
    <source>
        <dbReference type="ARBA" id="ARBA00023015"/>
    </source>
</evidence>
<dbReference type="PROSITE" id="PS00688">
    <property type="entry name" value="SIGMA54_INTERACT_3"/>
    <property type="match status" value="1"/>
</dbReference>
<keyword evidence="4" id="KW-0902">Two-component regulatory system</keyword>
<dbReference type="InterPro" id="IPR002078">
    <property type="entry name" value="Sigma_54_int"/>
</dbReference>
<dbReference type="InterPro" id="IPR001789">
    <property type="entry name" value="Sig_transdc_resp-reg_receiver"/>
</dbReference>
<feature type="domain" description="Response regulatory" evidence="10">
    <location>
        <begin position="14"/>
        <end position="128"/>
    </location>
</feature>
<dbReference type="Pfam" id="PF00158">
    <property type="entry name" value="Sigma54_activat"/>
    <property type="match status" value="1"/>
</dbReference>
<dbReference type="InterPro" id="IPR009057">
    <property type="entry name" value="Homeodomain-like_sf"/>
</dbReference>
<dbReference type="PROSITE" id="PS00676">
    <property type="entry name" value="SIGMA54_INTERACT_2"/>
    <property type="match status" value="1"/>
</dbReference>
<keyword evidence="2" id="KW-0547">Nucleotide-binding</keyword>
<evidence type="ECO:0000256" key="7">
    <source>
        <dbReference type="ARBA" id="ARBA00023163"/>
    </source>
</evidence>
<proteinExistence type="predicted"/>
<dbReference type="PROSITE" id="PS50110">
    <property type="entry name" value="RESPONSE_REGULATORY"/>
    <property type="match status" value="1"/>
</dbReference>
<dbReference type="InterPro" id="IPR025944">
    <property type="entry name" value="Sigma_54_int_dom_CS"/>
</dbReference>